<name>A0ABT8D9I3_9RHOB</name>
<sequence length="162" mass="17996">MDVNFDLFGNPVRAGHGKRGRPTFEVTPEKSNKIRLGLALGWSNERIANAIACSPATLKRYFRAELQERLMARDQLELRRFELVMEQANAGNVGAIKELGRMMERNDSVLAGRRFDDAQSRPTEPKGKPIGKKEAAQLAAETAGGEDSLWGDDLTPVFTRPN</sequence>
<comment type="caution">
    <text evidence="2">The sequence shown here is derived from an EMBL/GenBank/DDBJ whole genome shotgun (WGS) entry which is preliminary data.</text>
</comment>
<keyword evidence="3" id="KW-1185">Reference proteome</keyword>
<evidence type="ECO:0000256" key="1">
    <source>
        <dbReference type="SAM" id="MobiDB-lite"/>
    </source>
</evidence>
<dbReference type="RefSeq" id="WP_377686758.1">
    <property type="nucleotide sequence ID" value="NZ_JBHMDZ010000035.1"/>
</dbReference>
<evidence type="ECO:0000313" key="3">
    <source>
        <dbReference type="Proteomes" id="UP001243846"/>
    </source>
</evidence>
<reference evidence="3" key="1">
    <citation type="journal article" date="2019" name="Int. J. Syst. Evol. Microbiol.">
        <title>The Global Catalogue of Microorganisms (GCM) 10K type strain sequencing project: providing services to taxonomists for standard genome sequencing and annotation.</title>
        <authorList>
            <consortium name="The Broad Institute Genomics Platform"/>
            <consortium name="The Broad Institute Genome Sequencing Center for Infectious Disease"/>
            <person name="Wu L."/>
            <person name="Ma J."/>
        </authorList>
    </citation>
    <scope>NUCLEOTIDE SEQUENCE [LARGE SCALE GENOMIC DNA]</scope>
    <source>
        <strain evidence="3">CECT 8482</strain>
    </source>
</reference>
<protein>
    <submittedName>
        <fullName evidence="2">Resolvase</fullName>
    </submittedName>
</protein>
<feature type="region of interest" description="Disordered" evidence="1">
    <location>
        <begin position="112"/>
        <end position="162"/>
    </location>
</feature>
<dbReference type="EMBL" id="JAUFRC010000001">
    <property type="protein sequence ID" value="MDN3713432.1"/>
    <property type="molecule type" value="Genomic_DNA"/>
</dbReference>
<feature type="compositionally biased region" description="Basic and acidic residues" evidence="1">
    <location>
        <begin position="112"/>
        <end position="135"/>
    </location>
</feature>
<gene>
    <name evidence="2" type="ORF">QWZ10_19895</name>
</gene>
<evidence type="ECO:0000313" key="2">
    <source>
        <dbReference type="EMBL" id="MDN3713432.1"/>
    </source>
</evidence>
<proteinExistence type="predicted"/>
<organism evidence="2 3">
    <name type="scientific">Paracoccus cavernae</name>
    <dbReference type="NCBI Taxonomy" id="1571207"/>
    <lineage>
        <taxon>Bacteria</taxon>
        <taxon>Pseudomonadati</taxon>
        <taxon>Pseudomonadota</taxon>
        <taxon>Alphaproteobacteria</taxon>
        <taxon>Rhodobacterales</taxon>
        <taxon>Paracoccaceae</taxon>
        <taxon>Paracoccus</taxon>
    </lineage>
</organism>
<dbReference type="Proteomes" id="UP001243846">
    <property type="component" value="Unassembled WGS sequence"/>
</dbReference>
<accession>A0ABT8D9I3</accession>